<dbReference type="WBParaSite" id="PSAMB.scaffold3350size18644.g21165.t1">
    <property type="protein sequence ID" value="PSAMB.scaffold3350size18644.g21165.t1"/>
    <property type="gene ID" value="PSAMB.scaffold3350size18644.g21165"/>
</dbReference>
<dbReference type="Proteomes" id="UP000887566">
    <property type="component" value="Unplaced"/>
</dbReference>
<reference evidence="3" key="1">
    <citation type="submission" date="2022-11" db="UniProtKB">
        <authorList>
            <consortium name="WormBaseParasite"/>
        </authorList>
    </citation>
    <scope>IDENTIFICATION</scope>
</reference>
<dbReference type="AlphaFoldDB" id="A0A914W9P2"/>
<proteinExistence type="predicted"/>
<evidence type="ECO:0000313" key="2">
    <source>
        <dbReference type="Proteomes" id="UP000887566"/>
    </source>
</evidence>
<feature type="chain" id="PRO_5038079080" evidence="1">
    <location>
        <begin position="19"/>
        <end position="177"/>
    </location>
</feature>
<organism evidence="2 3">
    <name type="scientific">Plectus sambesii</name>
    <dbReference type="NCBI Taxonomy" id="2011161"/>
    <lineage>
        <taxon>Eukaryota</taxon>
        <taxon>Metazoa</taxon>
        <taxon>Ecdysozoa</taxon>
        <taxon>Nematoda</taxon>
        <taxon>Chromadorea</taxon>
        <taxon>Plectida</taxon>
        <taxon>Plectina</taxon>
        <taxon>Plectoidea</taxon>
        <taxon>Plectidae</taxon>
        <taxon>Plectus</taxon>
    </lineage>
</organism>
<keyword evidence="2" id="KW-1185">Reference proteome</keyword>
<name>A0A914W9P2_9BILA</name>
<feature type="signal peptide" evidence="1">
    <location>
        <begin position="1"/>
        <end position="18"/>
    </location>
</feature>
<sequence>MLLLQLAAVSLVMMTCTSEELDATIDCGATENDIFVECFSKPELKKSFTQFTGHMGLFNMRKVTAILKKLKNIGCIKASAWPDIQTWITLNTPPQAYIRVFKNLSKGQKKIIWNSRISAMNQTKSENLEEKLQAVYTIVKEKLGNLSDANRNKVDEWIRKFYKTCLPDFYDTKFGDD</sequence>
<evidence type="ECO:0000256" key="1">
    <source>
        <dbReference type="SAM" id="SignalP"/>
    </source>
</evidence>
<protein>
    <submittedName>
        <fullName evidence="3">Uncharacterized protein</fullName>
    </submittedName>
</protein>
<keyword evidence="1" id="KW-0732">Signal</keyword>
<evidence type="ECO:0000313" key="3">
    <source>
        <dbReference type="WBParaSite" id="PSAMB.scaffold3350size18644.g21165.t1"/>
    </source>
</evidence>
<accession>A0A914W9P2</accession>